<name>A0AAU8N708_9BACL</name>
<reference evidence="2" key="1">
    <citation type="submission" date="2024-05" db="EMBL/GenBank/DDBJ databases">
        <title>Draft genome assemblies of 36 bacteria isolated from hibernating arctic ground squirrels.</title>
        <authorList>
            <person name="McKee H."/>
            <person name="Mullen L."/>
            <person name="Drown D.M."/>
            <person name="Duddleston K.N."/>
        </authorList>
    </citation>
    <scope>NUCLEOTIDE SEQUENCE</scope>
    <source>
        <strain evidence="2">AN1007</strain>
    </source>
</reference>
<feature type="transmembrane region" description="Helical" evidence="1">
    <location>
        <begin position="96"/>
        <end position="118"/>
    </location>
</feature>
<evidence type="ECO:0008006" key="3">
    <source>
        <dbReference type="Google" id="ProtNLM"/>
    </source>
</evidence>
<keyword evidence="1" id="KW-0812">Transmembrane</keyword>
<protein>
    <recommendedName>
        <fullName evidence="3">DUF2975 domain-containing protein</fullName>
    </recommendedName>
</protein>
<proteinExistence type="predicted"/>
<dbReference type="EMBL" id="CP159992">
    <property type="protein sequence ID" value="XCP94017.1"/>
    <property type="molecule type" value="Genomic_DNA"/>
</dbReference>
<feature type="transmembrane region" description="Helical" evidence="1">
    <location>
        <begin position="52"/>
        <end position="76"/>
    </location>
</feature>
<sequence>MSKPKLVVLRPVSSPVRIFSALLACISMALIVVLMEYVPAAERMDHTYYYPFWYSLLITALISLAIVTFLILPLSLLTDAVSMSLARRFKGVAMQVVSIMIGYVLLAGLSGLLFSIFVFRENTFLYMGAIRQMFVITLIFLGWQYVLRAGSHGLKNNIQAKTE</sequence>
<evidence type="ECO:0000256" key="1">
    <source>
        <dbReference type="SAM" id="Phobius"/>
    </source>
</evidence>
<keyword evidence="1" id="KW-0472">Membrane</keyword>
<feature type="transmembrane region" description="Helical" evidence="1">
    <location>
        <begin position="124"/>
        <end position="147"/>
    </location>
</feature>
<dbReference type="AlphaFoldDB" id="A0AAU8N708"/>
<keyword evidence="1" id="KW-1133">Transmembrane helix</keyword>
<feature type="transmembrane region" description="Helical" evidence="1">
    <location>
        <begin position="21"/>
        <end position="40"/>
    </location>
</feature>
<evidence type="ECO:0000313" key="2">
    <source>
        <dbReference type="EMBL" id="XCP94017.1"/>
    </source>
</evidence>
<accession>A0AAU8N708</accession>
<dbReference type="RefSeq" id="WP_366291112.1">
    <property type="nucleotide sequence ID" value="NZ_CP159992.1"/>
</dbReference>
<gene>
    <name evidence="2" type="ORF">ABXS70_22960</name>
</gene>
<organism evidence="2">
    <name type="scientific">Paenibacillus sp. AN1007</name>
    <dbReference type="NCBI Taxonomy" id="3151385"/>
    <lineage>
        <taxon>Bacteria</taxon>
        <taxon>Bacillati</taxon>
        <taxon>Bacillota</taxon>
        <taxon>Bacilli</taxon>
        <taxon>Bacillales</taxon>
        <taxon>Paenibacillaceae</taxon>
        <taxon>Paenibacillus</taxon>
    </lineage>
</organism>